<accession>A0ABY0V5L2</accession>
<protein>
    <recommendedName>
        <fullName evidence="7">UPF0056 membrane protein</fullName>
    </recommendedName>
</protein>
<evidence type="ECO:0000256" key="4">
    <source>
        <dbReference type="ARBA" id="ARBA00022692"/>
    </source>
</evidence>
<feature type="transmembrane region" description="Helical" evidence="7">
    <location>
        <begin position="6"/>
        <end position="35"/>
    </location>
</feature>
<feature type="transmembrane region" description="Helical" evidence="7">
    <location>
        <begin position="118"/>
        <end position="137"/>
    </location>
</feature>
<proteinExistence type="inferred from homology"/>
<evidence type="ECO:0000256" key="5">
    <source>
        <dbReference type="ARBA" id="ARBA00022989"/>
    </source>
</evidence>
<dbReference type="Proteomes" id="UP000198976">
    <property type="component" value="Chromosome I"/>
</dbReference>
<comment type="caution">
    <text evidence="7">Lacks conserved residue(s) required for the propagation of feature annotation.</text>
</comment>
<sequence length="211" mass="22369">MNVAEILNIGLLATTFTKLFVIMDPIGTVPVFLSLTGRYSVADKRRAAVQATVTSLGVILLFAAIGQYILQFLEISTESLQLSGGFLLFLVAMELLTEKDQDEPDTGDHNVNVALVPLGTPLLAGPGAIVAVMVAVTNSGKTISGWVAVALAVVLMHVVIWLTMRFSVELAKFLGQGGIMILTKIAGLLLAAIATQMVMTAIFTFVRHAGL</sequence>
<keyword evidence="9" id="KW-1185">Reference proteome</keyword>
<dbReference type="PANTHER" id="PTHR33508">
    <property type="entry name" value="UPF0056 MEMBRANE PROTEIN YHCE"/>
    <property type="match status" value="1"/>
</dbReference>
<name>A0ABY0V5L2_9ACTO</name>
<evidence type="ECO:0000256" key="1">
    <source>
        <dbReference type="ARBA" id="ARBA00004651"/>
    </source>
</evidence>
<dbReference type="EMBL" id="LT629792">
    <property type="protein sequence ID" value="SDT87284.1"/>
    <property type="molecule type" value="Genomic_DNA"/>
</dbReference>
<keyword evidence="3" id="KW-1003">Cell membrane</keyword>
<comment type="similarity">
    <text evidence="2 7">Belongs to the UPF0056 (MarC) family.</text>
</comment>
<gene>
    <name evidence="8" type="ORF">SAMN04489714_0414</name>
</gene>
<organism evidence="8 9">
    <name type="scientific">Schaalia radingae</name>
    <dbReference type="NCBI Taxonomy" id="131110"/>
    <lineage>
        <taxon>Bacteria</taxon>
        <taxon>Bacillati</taxon>
        <taxon>Actinomycetota</taxon>
        <taxon>Actinomycetes</taxon>
        <taxon>Actinomycetales</taxon>
        <taxon>Actinomycetaceae</taxon>
        <taxon>Schaalia</taxon>
    </lineage>
</organism>
<keyword evidence="4 7" id="KW-0812">Transmembrane</keyword>
<dbReference type="RefSeq" id="WP_058236156.1">
    <property type="nucleotide sequence ID" value="NZ_LT629792.1"/>
</dbReference>
<evidence type="ECO:0000313" key="8">
    <source>
        <dbReference type="EMBL" id="SDT87284.1"/>
    </source>
</evidence>
<reference evidence="8 9" key="1">
    <citation type="submission" date="2016-10" db="EMBL/GenBank/DDBJ databases">
        <authorList>
            <person name="Varghese N."/>
            <person name="Submissions S."/>
        </authorList>
    </citation>
    <scope>NUCLEOTIDE SEQUENCE [LARGE SCALE GENOMIC DNA]</scope>
    <source>
        <strain evidence="8 9">DSM 9169</strain>
    </source>
</reference>
<feature type="transmembrane region" description="Helical" evidence="7">
    <location>
        <begin position="47"/>
        <end position="73"/>
    </location>
</feature>
<comment type="subcellular location">
    <subcellularLocation>
        <location evidence="1 7">Cell membrane</location>
        <topology evidence="1 7">Multi-pass membrane protein</topology>
    </subcellularLocation>
</comment>
<dbReference type="Pfam" id="PF01914">
    <property type="entry name" value="MarC"/>
    <property type="match status" value="1"/>
</dbReference>
<keyword evidence="5 7" id="KW-1133">Transmembrane helix</keyword>
<dbReference type="NCBIfam" id="TIGR00427">
    <property type="entry name" value="NAAT family transporter"/>
    <property type="match status" value="1"/>
</dbReference>
<evidence type="ECO:0000256" key="3">
    <source>
        <dbReference type="ARBA" id="ARBA00022475"/>
    </source>
</evidence>
<dbReference type="InterPro" id="IPR002771">
    <property type="entry name" value="Multi_antbiot-R_MarC"/>
</dbReference>
<feature type="transmembrane region" description="Helical" evidence="7">
    <location>
        <begin position="185"/>
        <end position="206"/>
    </location>
</feature>
<evidence type="ECO:0000313" key="9">
    <source>
        <dbReference type="Proteomes" id="UP000198976"/>
    </source>
</evidence>
<evidence type="ECO:0000256" key="7">
    <source>
        <dbReference type="RuleBase" id="RU362048"/>
    </source>
</evidence>
<evidence type="ECO:0000256" key="2">
    <source>
        <dbReference type="ARBA" id="ARBA00009784"/>
    </source>
</evidence>
<evidence type="ECO:0000256" key="6">
    <source>
        <dbReference type="ARBA" id="ARBA00023136"/>
    </source>
</evidence>
<dbReference type="PANTHER" id="PTHR33508:SF1">
    <property type="entry name" value="UPF0056 MEMBRANE PROTEIN YHCE"/>
    <property type="match status" value="1"/>
</dbReference>
<keyword evidence="6 7" id="KW-0472">Membrane</keyword>
<feature type="transmembrane region" description="Helical" evidence="7">
    <location>
        <begin position="143"/>
        <end position="164"/>
    </location>
</feature>